<dbReference type="AlphaFoldDB" id="A0A090Q574"/>
<sequence length="266" mass="28933">MATYNKRGYKPKTKKEKIDNEVEEIFDESESTTAEVFSTLDEGASKTEEWVSKNQNIIFAIVGVAALVALGYWAYNNFVMAPKADEAIVESKEADKYFDLAMNSTSTQEKDSLFMLSIEGVNGKYGYAKIAEEYAGTDAANIANYKAGMAYLNIGGDKYQKAIDYLSEYDGNGSVLASLAKAGIADALVQANQAEQAIPYYLEAAEIESNEFTSPKYLLKAAQAALQAGDNSTAVDALEKIESEFPESDEKTTAQVLLAQARASKN</sequence>
<dbReference type="SUPFAM" id="SSF48452">
    <property type="entry name" value="TPR-like"/>
    <property type="match status" value="1"/>
</dbReference>
<dbReference type="eggNOG" id="COG1729">
    <property type="taxonomic scope" value="Bacteria"/>
</dbReference>
<dbReference type="Pfam" id="PF13174">
    <property type="entry name" value="TPR_6"/>
    <property type="match status" value="1"/>
</dbReference>
<evidence type="ECO:0000313" key="2">
    <source>
        <dbReference type="Proteomes" id="UP000029221"/>
    </source>
</evidence>
<comment type="caution">
    <text evidence="1">The sequence shown here is derived from an EMBL/GenBank/DDBJ whole genome shotgun (WGS) entry which is preliminary data.</text>
</comment>
<accession>A0A090Q574</accession>
<gene>
    <name evidence="1" type="ORF">JCM19294_1192</name>
</gene>
<dbReference type="RefSeq" id="WP_042278420.1">
    <property type="nucleotide sequence ID" value="NZ_BBML01000003.1"/>
</dbReference>
<dbReference type="STRING" id="319236.BST91_03440"/>
<keyword evidence="2" id="KW-1185">Reference proteome</keyword>
<dbReference type="Proteomes" id="UP000029221">
    <property type="component" value="Unassembled WGS sequence"/>
</dbReference>
<dbReference type="Gene3D" id="1.25.40.10">
    <property type="entry name" value="Tetratricopeptide repeat domain"/>
    <property type="match status" value="1"/>
</dbReference>
<organism evidence="1 2">
    <name type="scientific">Nonlabens tegetincola</name>
    <dbReference type="NCBI Taxonomy" id="323273"/>
    <lineage>
        <taxon>Bacteria</taxon>
        <taxon>Pseudomonadati</taxon>
        <taxon>Bacteroidota</taxon>
        <taxon>Flavobacteriia</taxon>
        <taxon>Flavobacteriales</taxon>
        <taxon>Flavobacteriaceae</taxon>
        <taxon>Nonlabens</taxon>
    </lineage>
</organism>
<dbReference type="InterPro" id="IPR019734">
    <property type="entry name" value="TPR_rpt"/>
</dbReference>
<dbReference type="InterPro" id="IPR011990">
    <property type="entry name" value="TPR-like_helical_dom_sf"/>
</dbReference>
<evidence type="ECO:0000313" key="1">
    <source>
        <dbReference type="EMBL" id="GAK96883.1"/>
    </source>
</evidence>
<name>A0A090Q574_9FLAO</name>
<protein>
    <submittedName>
        <fullName evidence="1">TPR domain protein</fullName>
    </submittedName>
</protein>
<dbReference type="EMBL" id="BBML01000003">
    <property type="protein sequence ID" value="GAK96883.1"/>
    <property type="molecule type" value="Genomic_DNA"/>
</dbReference>
<reference evidence="1" key="1">
    <citation type="journal article" date="2014" name="Genome Announc.">
        <title>Draft Genome Sequences of Marine Flavobacterium Nonlabens Strains NR17, NR24, NR27, NR32, NR33, and Ara13.</title>
        <authorList>
            <person name="Nakanishi M."/>
            <person name="Meirelles P."/>
            <person name="Suzuki R."/>
            <person name="Takatani N."/>
            <person name="Mino S."/>
            <person name="Suda W."/>
            <person name="Oshima K."/>
            <person name="Hattori M."/>
            <person name="Ohkuma M."/>
            <person name="Hosokawa M."/>
            <person name="Miyashita K."/>
            <person name="Thompson F.L."/>
            <person name="Niwa A."/>
            <person name="Sawabe T."/>
            <person name="Sawabe T."/>
        </authorList>
    </citation>
    <scope>NUCLEOTIDE SEQUENCE [LARGE SCALE GENOMIC DNA]</scope>
    <source>
        <strain evidence="1">JCM 19294</strain>
    </source>
</reference>
<proteinExistence type="predicted"/>